<dbReference type="Gene3D" id="3.40.430.10">
    <property type="entry name" value="Dihydrofolate Reductase, subunit A"/>
    <property type="match status" value="1"/>
</dbReference>
<keyword evidence="2" id="KW-0614">Plasmid</keyword>
<dbReference type="SUPFAM" id="SSF53597">
    <property type="entry name" value="Dihydrofolate reductase-like"/>
    <property type="match status" value="1"/>
</dbReference>
<proteinExistence type="predicted"/>
<name>A0A679HDP6_BACT4</name>
<dbReference type="Pfam" id="PF01872">
    <property type="entry name" value="RibD_C"/>
    <property type="match status" value="1"/>
</dbReference>
<gene>
    <name evidence="2" type="ORF">BatF92_47910</name>
</gene>
<dbReference type="InterPro" id="IPR050765">
    <property type="entry name" value="Riboflavin_Biosynth_HTPR"/>
</dbReference>
<feature type="domain" description="Bacterial bifunctional deaminase-reductase C-terminal" evidence="1">
    <location>
        <begin position="26"/>
        <end position="193"/>
    </location>
</feature>
<dbReference type="InterPro" id="IPR024072">
    <property type="entry name" value="DHFR-like_dom_sf"/>
</dbReference>
<reference evidence="2 3" key="1">
    <citation type="submission" date="2020-02" db="EMBL/GenBank/DDBJ databases">
        <title>Whole-genome sequencing and comparative analysis of the genomes of Bacteroides thetaiotaomicron and Escherichia coli isolated from a healthy resident in Vietnam.</title>
        <authorList>
            <person name="Mohsin M."/>
            <person name="Tanaka K."/>
            <person name="Kawahara R."/>
            <person name="Kondo S."/>
            <person name="Noguchi H."/>
            <person name="Motooka D."/>
            <person name="Nakamura S."/>
            <person name="Khong D.T."/>
            <person name="Nguyen T.N."/>
            <person name="Tran H.T."/>
            <person name="Yamamoto Y."/>
        </authorList>
    </citation>
    <scope>NUCLEOTIDE SEQUENCE [LARGE SCALE GENOMIC DNA]</scope>
    <source>
        <strain evidence="2 3">F9-2</strain>
        <plasmid evidence="3">p2-f9-2 dna</plasmid>
    </source>
</reference>
<evidence type="ECO:0000259" key="1">
    <source>
        <dbReference type="Pfam" id="PF01872"/>
    </source>
</evidence>
<dbReference type="PANTHER" id="PTHR38011:SF11">
    <property type="entry name" value="2,5-DIAMINO-6-RIBOSYLAMINO-4(3H)-PYRIMIDINONE 5'-PHOSPHATE REDUCTASE"/>
    <property type="match status" value="1"/>
</dbReference>
<dbReference type="PANTHER" id="PTHR38011">
    <property type="entry name" value="DIHYDROFOLATE REDUCTASE FAMILY PROTEIN (AFU_ORTHOLOGUE AFUA_8G06820)"/>
    <property type="match status" value="1"/>
</dbReference>
<dbReference type="InterPro" id="IPR002734">
    <property type="entry name" value="RibDG_C"/>
</dbReference>
<organism evidence="2 3">
    <name type="scientific">Bacteroides thetaiotaomicron</name>
    <dbReference type="NCBI Taxonomy" id="818"/>
    <lineage>
        <taxon>Bacteria</taxon>
        <taxon>Pseudomonadati</taxon>
        <taxon>Bacteroidota</taxon>
        <taxon>Bacteroidia</taxon>
        <taxon>Bacteroidales</taxon>
        <taxon>Bacteroidaceae</taxon>
        <taxon>Bacteroides</taxon>
    </lineage>
</organism>
<geneLocation type="plasmid" evidence="3">
    <name>p2-f9-2 dna</name>
</geneLocation>
<protein>
    <submittedName>
        <fullName evidence="2">Dihydrofolate reductase</fullName>
    </submittedName>
</protein>
<accession>A0A679HDP6</accession>
<dbReference type="GO" id="GO:0009231">
    <property type="term" value="P:riboflavin biosynthetic process"/>
    <property type="evidence" value="ECO:0007669"/>
    <property type="project" value="InterPro"/>
</dbReference>
<evidence type="ECO:0000313" key="2">
    <source>
        <dbReference type="EMBL" id="BCA52849.1"/>
    </source>
</evidence>
<sequence>MWIPRFFLMYSEHEYKQLNFRDMKKKIKLYIAVSLDGYIARPDGNLDWLTKYPMPTGTEYGYKDLMDSIDTIIMGGKTYRAVLDMDFEWPYSDKACYIVSHRNTNLTPTKNVKFITENVVETVKALKQQDGKDIWLVGGGQVITLLLNHDLVDEMQICYIPVILGNGIPLFPNQPKESTWKFAGSEAYDSGIVKITYVIG</sequence>
<dbReference type="GO" id="GO:0008703">
    <property type="term" value="F:5-amino-6-(5-phosphoribosylamino)uracil reductase activity"/>
    <property type="evidence" value="ECO:0007669"/>
    <property type="project" value="InterPro"/>
</dbReference>
<dbReference type="AlphaFoldDB" id="A0A679HDP6"/>
<dbReference type="Proteomes" id="UP000500882">
    <property type="component" value="Plasmid p2-F9-2"/>
</dbReference>
<dbReference type="EMBL" id="AP022662">
    <property type="protein sequence ID" value="BCA52849.1"/>
    <property type="molecule type" value="Genomic_DNA"/>
</dbReference>
<evidence type="ECO:0000313" key="3">
    <source>
        <dbReference type="Proteomes" id="UP000500882"/>
    </source>
</evidence>